<dbReference type="AlphaFoldDB" id="A0A0G3BI09"/>
<dbReference type="SMART" id="SM00267">
    <property type="entry name" value="GGDEF"/>
    <property type="match status" value="1"/>
</dbReference>
<protein>
    <submittedName>
        <fullName evidence="4">Diguanylate cyclase</fullName>
    </submittedName>
</protein>
<dbReference type="Gene3D" id="3.20.20.450">
    <property type="entry name" value="EAL domain"/>
    <property type="match status" value="1"/>
</dbReference>
<keyword evidence="5" id="KW-1185">Reference proteome</keyword>
<evidence type="ECO:0000256" key="1">
    <source>
        <dbReference type="SAM" id="Phobius"/>
    </source>
</evidence>
<feature type="domain" description="GGDEF" evidence="3">
    <location>
        <begin position="212"/>
        <end position="346"/>
    </location>
</feature>
<dbReference type="InterPro" id="IPR050706">
    <property type="entry name" value="Cyclic-di-GMP_PDE-like"/>
</dbReference>
<evidence type="ECO:0000313" key="5">
    <source>
        <dbReference type="Proteomes" id="UP000035352"/>
    </source>
</evidence>
<dbReference type="CDD" id="cd01949">
    <property type="entry name" value="GGDEF"/>
    <property type="match status" value="1"/>
</dbReference>
<organism evidence="4 5">
    <name type="scientific">Caldimonas brevitalea</name>
    <dbReference type="NCBI Taxonomy" id="413882"/>
    <lineage>
        <taxon>Bacteria</taxon>
        <taxon>Pseudomonadati</taxon>
        <taxon>Pseudomonadota</taxon>
        <taxon>Betaproteobacteria</taxon>
        <taxon>Burkholderiales</taxon>
        <taxon>Sphaerotilaceae</taxon>
        <taxon>Caldimonas</taxon>
    </lineage>
</organism>
<dbReference type="PROSITE" id="PS50883">
    <property type="entry name" value="EAL"/>
    <property type="match status" value="1"/>
</dbReference>
<dbReference type="InterPro" id="IPR033417">
    <property type="entry name" value="CHASE8"/>
</dbReference>
<dbReference type="Proteomes" id="UP000035352">
    <property type="component" value="Chromosome"/>
</dbReference>
<dbReference type="InterPro" id="IPR029787">
    <property type="entry name" value="Nucleotide_cyclase"/>
</dbReference>
<evidence type="ECO:0000313" key="4">
    <source>
        <dbReference type="EMBL" id="AKJ26991.1"/>
    </source>
</evidence>
<dbReference type="Pfam" id="PF00990">
    <property type="entry name" value="GGDEF"/>
    <property type="match status" value="1"/>
</dbReference>
<dbReference type="PANTHER" id="PTHR33121:SF70">
    <property type="entry name" value="SIGNALING PROTEIN YKOW"/>
    <property type="match status" value="1"/>
</dbReference>
<dbReference type="Gene3D" id="3.30.70.270">
    <property type="match status" value="1"/>
</dbReference>
<dbReference type="Pfam" id="PF00563">
    <property type="entry name" value="EAL"/>
    <property type="match status" value="1"/>
</dbReference>
<dbReference type="NCBIfam" id="TIGR00254">
    <property type="entry name" value="GGDEF"/>
    <property type="match status" value="1"/>
</dbReference>
<keyword evidence="1" id="KW-0472">Membrane</keyword>
<evidence type="ECO:0000259" key="2">
    <source>
        <dbReference type="PROSITE" id="PS50883"/>
    </source>
</evidence>
<dbReference type="PANTHER" id="PTHR33121">
    <property type="entry name" value="CYCLIC DI-GMP PHOSPHODIESTERASE PDEF"/>
    <property type="match status" value="1"/>
</dbReference>
<dbReference type="InterPro" id="IPR043128">
    <property type="entry name" value="Rev_trsase/Diguanyl_cyclase"/>
</dbReference>
<dbReference type="EMBL" id="CP011371">
    <property type="protein sequence ID" value="AKJ26991.1"/>
    <property type="molecule type" value="Genomic_DNA"/>
</dbReference>
<dbReference type="InterPro" id="IPR035919">
    <property type="entry name" value="EAL_sf"/>
</dbReference>
<dbReference type="SUPFAM" id="SSF55073">
    <property type="entry name" value="Nucleotide cyclase"/>
    <property type="match status" value="1"/>
</dbReference>
<dbReference type="PROSITE" id="PS50887">
    <property type="entry name" value="GGDEF"/>
    <property type="match status" value="1"/>
</dbReference>
<sequence length="606" mass="66621">MRTESSRLVKHRDVLIACIAMLVSVLLLTVVQYLELDARFRAEMSTQAKIVGQNSGAALVFDTVPDAQEVLLTLDAAPDVVSAELLRQNGSVLSSYRRKSAEPGWLGRLAGRATVAHDVTVSGARVGRLVVEGDRTSILHDLIKFGAAAACTIGIALLLSSFVSRGLRQRVQAAQERTRYLALHDALTGLPNRASFQERLDEAAQRAVAGAAQQAVMFIDVDNFKQINDLNGHGGGDRVLREVAERLQKLVRPGDVVARIGGDEFAVLLEAPVQPAEAAARVATDIVERVPRPIDFDGENLRVSVSVGIALLPRDARNADDAMQCADAAMYQAKREGKDAFRFFSSALGEEIRRRSSLEADLRVAIGEGQLVLHYQPIFDATGRAVGMEGLMRWRHPQRGWVMPGDFIPLAESTGLIVELGLAGLRRVRADLDEWRRQGWAPPRIALNLASTQFKRETHRQRFLAMLKELGLTPEEIEFELTESTVFEDITSPDSVLESLRSRGFRLAIDDFGTGYSSLSYLRRLKCGKLKIDKAFVRDICTSQEAALLIRSIIDVAHALEMQVVAEGVETEDERAKLLSLDCDLLQGYLMAKPMAPEGVRQLLLG</sequence>
<dbReference type="GO" id="GO:0071111">
    <property type="term" value="F:cyclic-guanylate-specific phosphodiesterase activity"/>
    <property type="evidence" value="ECO:0007669"/>
    <property type="project" value="InterPro"/>
</dbReference>
<dbReference type="CDD" id="cd01948">
    <property type="entry name" value="EAL"/>
    <property type="match status" value="1"/>
</dbReference>
<feature type="domain" description="EAL" evidence="2">
    <location>
        <begin position="355"/>
        <end position="606"/>
    </location>
</feature>
<dbReference type="Pfam" id="PF17152">
    <property type="entry name" value="CHASE8"/>
    <property type="match status" value="1"/>
</dbReference>
<evidence type="ECO:0000259" key="3">
    <source>
        <dbReference type="PROSITE" id="PS50887"/>
    </source>
</evidence>
<dbReference type="SUPFAM" id="SSF141868">
    <property type="entry name" value="EAL domain-like"/>
    <property type="match status" value="1"/>
</dbReference>
<reference evidence="4 5" key="1">
    <citation type="submission" date="2015-05" db="EMBL/GenBank/DDBJ databases">
        <authorList>
            <person name="Tang B."/>
            <person name="Yu Y."/>
        </authorList>
    </citation>
    <scope>NUCLEOTIDE SEQUENCE [LARGE SCALE GENOMIC DNA]</scope>
    <source>
        <strain evidence="4 5">DSM 7029</strain>
    </source>
</reference>
<dbReference type="InterPro" id="IPR000160">
    <property type="entry name" value="GGDEF_dom"/>
</dbReference>
<proteinExistence type="predicted"/>
<keyword evidence="1" id="KW-1133">Transmembrane helix</keyword>
<name>A0A0G3BI09_9BURK</name>
<feature type="transmembrane region" description="Helical" evidence="1">
    <location>
        <begin position="14"/>
        <end position="34"/>
    </location>
</feature>
<keyword evidence="1" id="KW-0812">Transmembrane</keyword>
<accession>A0A0G3BI09</accession>
<dbReference type="KEGG" id="pbh:AAW51_0300"/>
<dbReference type="RefSeq" id="WP_053013237.1">
    <property type="nucleotide sequence ID" value="NZ_CP011371.1"/>
</dbReference>
<dbReference type="FunFam" id="3.30.70.270:FF:000001">
    <property type="entry name" value="Diguanylate cyclase domain protein"/>
    <property type="match status" value="1"/>
</dbReference>
<dbReference type="STRING" id="413882.AAW51_0300"/>
<dbReference type="InterPro" id="IPR001633">
    <property type="entry name" value="EAL_dom"/>
</dbReference>
<gene>
    <name evidence="4" type="ORF">AAW51_0300</name>
</gene>
<dbReference type="OrthoDB" id="9813903at2"/>
<dbReference type="SMART" id="SM00052">
    <property type="entry name" value="EAL"/>
    <property type="match status" value="1"/>
</dbReference>